<evidence type="ECO:0000313" key="3">
    <source>
        <dbReference type="Proteomes" id="UP000265520"/>
    </source>
</evidence>
<organism evidence="2 3">
    <name type="scientific">Trifolium medium</name>
    <dbReference type="NCBI Taxonomy" id="97028"/>
    <lineage>
        <taxon>Eukaryota</taxon>
        <taxon>Viridiplantae</taxon>
        <taxon>Streptophyta</taxon>
        <taxon>Embryophyta</taxon>
        <taxon>Tracheophyta</taxon>
        <taxon>Spermatophyta</taxon>
        <taxon>Magnoliopsida</taxon>
        <taxon>eudicotyledons</taxon>
        <taxon>Gunneridae</taxon>
        <taxon>Pentapetalae</taxon>
        <taxon>rosids</taxon>
        <taxon>fabids</taxon>
        <taxon>Fabales</taxon>
        <taxon>Fabaceae</taxon>
        <taxon>Papilionoideae</taxon>
        <taxon>50 kb inversion clade</taxon>
        <taxon>NPAAA clade</taxon>
        <taxon>Hologalegina</taxon>
        <taxon>IRL clade</taxon>
        <taxon>Trifolieae</taxon>
        <taxon>Trifolium</taxon>
    </lineage>
</organism>
<dbReference type="Proteomes" id="UP000265520">
    <property type="component" value="Unassembled WGS sequence"/>
</dbReference>
<proteinExistence type="predicted"/>
<reference evidence="2 3" key="1">
    <citation type="journal article" date="2018" name="Front. Plant Sci.">
        <title>Red Clover (Trifolium pratense) and Zigzag Clover (T. medium) - A Picture of Genomic Similarities and Differences.</title>
        <authorList>
            <person name="Dluhosova J."/>
            <person name="Istvanek J."/>
            <person name="Nedelnik J."/>
            <person name="Repkova J."/>
        </authorList>
    </citation>
    <scope>NUCLEOTIDE SEQUENCE [LARGE SCALE GENOMIC DNA]</scope>
    <source>
        <strain evidence="3">cv. 10/8</strain>
        <tissue evidence="2">Leaf</tissue>
    </source>
</reference>
<dbReference type="GO" id="GO:0016301">
    <property type="term" value="F:kinase activity"/>
    <property type="evidence" value="ECO:0007669"/>
    <property type="project" value="UniProtKB-KW"/>
</dbReference>
<keyword evidence="2" id="KW-0418">Kinase</keyword>
<evidence type="ECO:0000313" key="2">
    <source>
        <dbReference type="EMBL" id="MCI28559.1"/>
    </source>
</evidence>
<keyword evidence="3" id="KW-1185">Reference proteome</keyword>
<comment type="caution">
    <text evidence="2">The sequence shown here is derived from an EMBL/GenBank/DDBJ whole genome shotgun (WGS) entry which is preliminary data.</text>
</comment>
<dbReference type="AlphaFoldDB" id="A0A392QX32"/>
<accession>A0A392QX32</accession>
<feature type="compositionally biased region" description="Basic residues" evidence="1">
    <location>
        <begin position="26"/>
        <end position="36"/>
    </location>
</feature>
<dbReference type="EMBL" id="LXQA010166563">
    <property type="protein sequence ID" value="MCI28559.1"/>
    <property type="molecule type" value="Genomic_DNA"/>
</dbReference>
<protein>
    <submittedName>
        <fullName evidence="2">Casein kinase I-like protein</fullName>
    </submittedName>
</protein>
<feature type="region of interest" description="Disordered" evidence="1">
    <location>
        <begin position="18"/>
        <end position="49"/>
    </location>
</feature>
<name>A0A392QX32_9FABA</name>
<feature type="non-terminal residue" evidence="2">
    <location>
        <position position="1"/>
    </location>
</feature>
<evidence type="ECO:0000256" key="1">
    <source>
        <dbReference type="SAM" id="MobiDB-lite"/>
    </source>
</evidence>
<sequence>GRDIREKLSGAVEAFTQRNRANATPHHPHHGEHVRHKTYDEVTFSSSVS</sequence>
<keyword evidence="2" id="KW-0808">Transferase</keyword>